<dbReference type="InterPro" id="IPR027304">
    <property type="entry name" value="Trigger_fact/SurA_dom_sf"/>
</dbReference>
<reference evidence="15" key="1">
    <citation type="journal article" date="2019" name="Int. J. Syst. Evol. Microbiol.">
        <title>The Global Catalogue of Microorganisms (GCM) 10K type strain sequencing project: providing services to taxonomists for standard genome sequencing and annotation.</title>
        <authorList>
            <consortium name="The Broad Institute Genomics Platform"/>
            <consortium name="The Broad Institute Genome Sequencing Center for Infectious Disease"/>
            <person name="Wu L."/>
            <person name="Ma J."/>
        </authorList>
    </citation>
    <scope>NUCLEOTIDE SEQUENCE [LARGE SCALE GENOMIC DNA]</scope>
    <source>
        <strain evidence="15">CCUG 63419</strain>
    </source>
</reference>
<dbReference type="Gene3D" id="1.10.4030.10">
    <property type="entry name" value="Porin chaperone SurA, peptide-binding domain"/>
    <property type="match status" value="1"/>
</dbReference>
<proteinExistence type="inferred from homology"/>
<evidence type="ECO:0000256" key="12">
    <source>
        <dbReference type="SAM" id="Phobius"/>
    </source>
</evidence>
<dbReference type="RefSeq" id="WP_379069613.1">
    <property type="nucleotide sequence ID" value="NZ_JBHTIT010000001.1"/>
</dbReference>
<keyword evidence="7" id="KW-0143">Chaperone</keyword>
<keyword evidence="15" id="KW-1185">Reference proteome</keyword>
<keyword evidence="3" id="KW-0997">Cell inner membrane</keyword>
<keyword evidence="4 12" id="KW-0812">Transmembrane</keyword>
<evidence type="ECO:0000313" key="14">
    <source>
        <dbReference type="EMBL" id="MFD0949696.1"/>
    </source>
</evidence>
<evidence type="ECO:0000256" key="1">
    <source>
        <dbReference type="ARBA" id="ARBA00004382"/>
    </source>
</evidence>
<protein>
    <recommendedName>
        <fullName evidence="9">Periplasmic chaperone PpiD</fullName>
    </recommendedName>
    <alternativeName>
        <fullName evidence="10">Periplasmic folding chaperone</fullName>
    </alternativeName>
</protein>
<evidence type="ECO:0000256" key="3">
    <source>
        <dbReference type="ARBA" id="ARBA00022519"/>
    </source>
</evidence>
<accession>A0ABW3HEJ5</accession>
<evidence type="ECO:0000256" key="4">
    <source>
        <dbReference type="ARBA" id="ARBA00022692"/>
    </source>
</evidence>
<evidence type="ECO:0000256" key="10">
    <source>
        <dbReference type="ARBA" id="ARBA00042775"/>
    </source>
</evidence>
<keyword evidence="11" id="KW-0697">Rotamase</keyword>
<evidence type="ECO:0000256" key="2">
    <source>
        <dbReference type="ARBA" id="ARBA00022475"/>
    </source>
</evidence>
<evidence type="ECO:0000256" key="6">
    <source>
        <dbReference type="ARBA" id="ARBA00023136"/>
    </source>
</evidence>
<dbReference type="PANTHER" id="PTHR47529:SF1">
    <property type="entry name" value="PERIPLASMIC CHAPERONE PPID"/>
    <property type="match status" value="1"/>
</dbReference>
<keyword evidence="11" id="KW-0413">Isomerase</keyword>
<dbReference type="SUPFAM" id="SSF109998">
    <property type="entry name" value="Triger factor/SurA peptide-binding domain-like"/>
    <property type="match status" value="1"/>
</dbReference>
<dbReference type="Gene3D" id="3.10.50.40">
    <property type="match status" value="1"/>
</dbReference>
<dbReference type="InterPro" id="IPR052029">
    <property type="entry name" value="PpiD_chaperone"/>
</dbReference>
<evidence type="ECO:0000256" key="11">
    <source>
        <dbReference type="PROSITE-ProRule" id="PRU00278"/>
    </source>
</evidence>
<evidence type="ECO:0000256" key="5">
    <source>
        <dbReference type="ARBA" id="ARBA00022989"/>
    </source>
</evidence>
<keyword evidence="2" id="KW-1003">Cell membrane</keyword>
<gene>
    <name evidence="14" type="ORF">ACFQ0F_04705</name>
</gene>
<evidence type="ECO:0000256" key="9">
    <source>
        <dbReference type="ARBA" id="ARBA00040743"/>
    </source>
</evidence>
<dbReference type="PROSITE" id="PS50198">
    <property type="entry name" value="PPIC_PPIASE_2"/>
    <property type="match status" value="1"/>
</dbReference>
<dbReference type="InterPro" id="IPR000297">
    <property type="entry name" value="PPIase_PpiC"/>
</dbReference>
<comment type="similarity">
    <text evidence="8">Belongs to the PpiD chaperone family.</text>
</comment>
<keyword evidence="6 12" id="KW-0472">Membrane</keyword>
<keyword evidence="5 12" id="KW-1133">Transmembrane helix</keyword>
<dbReference type="Pfam" id="PF13616">
    <property type="entry name" value="Rotamase_3"/>
    <property type="match status" value="1"/>
</dbReference>
<organism evidence="14 15">
    <name type="scientific">Paraperlucidibaca wandonensis</name>
    <dbReference type="NCBI Taxonomy" id="1268273"/>
    <lineage>
        <taxon>Bacteria</taxon>
        <taxon>Pseudomonadati</taxon>
        <taxon>Pseudomonadota</taxon>
        <taxon>Gammaproteobacteria</taxon>
        <taxon>Moraxellales</taxon>
        <taxon>Moraxellaceae</taxon>
        <taxon>Paraperlucidibaca</taxon>
    </lineage>
</organism>
<dbReference type="InterPro" id="IPR046357">
    <property type="entry name" value="PPIase_dom_sf"/>
</dbReference>
<comment type="subcellular location">
    <subcellularLocation>
        <location evidence="1">Cell inner membrane</location>
        <topology evidence="1">Single-pass type II membrane protein</topology>
        <orientation evidence="1">Periplasmic side</orientation>
    </subcellularLocation>
</comment>
<evidence type="ECO:0000313" key="15">
    <source>
        <dbReference type="Proteomes" id="UP001597044"/>
    </source>
</evidence>
<feature type="domain" description="PpiC" evidence="13">
    <location>
        <begin position="264"/>
        <end position="364"/>
    </location>
</feature>
<name>A0ABW3HEJ5_9GAMM</name>
<feature type="transmembrane region" description="Helical" evidence="12">
    <location>
        <begin position="12"/>
        <end position="33"/>
    </location>
</feature>
<evidence type="ECO:0000256" key="8">
    <source>
        <dbReference type="ARBA" id="ARBA00038408"/>
    </source>
</evidence>
<comment type="caution">
    <text evidence="14">The sequence shown here is derived from an EMBL/GenBank/DDBJ whole genome shotgun (WGS) entry which is preliminary data.</text>
</comment>
<dbReference type="PANTHER" id="PTHR47529">
    <property type="entry name" value="PEPTIDYL-PROLYL CIS-TRANS ISOMERASE D"/>
    <property type="match status" value="1"/>
</dbReference>
<dbReference type="EMBL" id="JBHTIT010000001">
    <property type="protein sequence ID" value="MFD0949696.1"/>
    <property type="molecule type" value="Genomic_DNA"/>
</dbReference>
<dbReference type="Pfam" id="PF13624">
    <property type="entry name" value="SurA_N_3"/>
    <property type="match status" value="1"/>
</dbReference>
<evidence type="ECO:0000256" key="7">
    <source>
        <dbReference type="ARBA" id="ARBA00023186"/>
    </source>
</evidence>
<evidence type="ECO:0000259" key="13">
    <source>
        <dbReference type="PROSITE" id="PS50198"/>
    </source>
</evidence>
<dbReference type="Proteomes" id="UP001597044">
    <property type="component" value="Unassembled WGS sequence"/>
</dbReference>
<dbReference type="SUPFAM" id="SSF54534">
    <property type="entry name" value="FKBP-like"/>
    <property type="match status" value="1"/>
</dbReference>
<sequence>MDAFRNMVRGWLGRFFLVLISIPFVFFGVETYFGGGAEPSVAEVAGEPITQRLLDRAVENQRQQLMARLGPDAVLTSQQQAELRTKVLDSLVQRELLLKSASDAGYQVSDESVQELIRATPAFQDNGQFSGERYIRVLSQIGETPATFPTRARQEILVSQQVSSWLQSSFVTSTELDAMTRLDSQSRNVRYAEIPASRFLAEASVSDAEISQAYAKASTRFHQPERVAINYITLERSKYLADAKVTPEAVKARYDQRVAAMGGAEQRQASHILITVDDKTNDAEAKKQIDAIAAELKAGADFATIAKVQSKDPGSAAQGGDLGFAGKGMFVPEFEEALFALKTAGEVSPVVKTPFGYHIIKLTAVRAETPPSFASLEQTLTDEVRQAEADDAYIKAVEGLDAKVYEAADLTEPAKVAGLSISQSPLFNRQGGEGILAERKVVEAAFNDEQTKERRNSVAITLNDGRTVWLHVSQYIPARKQPLNEVKAVLTEELRTEKALAKAMEQAQALVKRSASEPEAAWLASANVNLQSAGGLTRVDRQVKPELLNAIFRAPVPNKGALQWAAYKLGDSVALVQVTSVSAKPALAGPERQVTQGLLAQNQGQQELQDTLALLREETKVTIKPTASAQ</sequence>